<keyword evidence="1" id="KW-0732">Signal</keyword>
<dbReference type="EMBL" id="QFOD01000005">
    <property type="protein sequence ID" value="PZP33808.1"/>
    <property type="molecule type" value="Genomic_DNA"/>
</dbReference>
<reference evidence="2 3" key="1">
    <citation type="submission" date="2017-08" db="EMBL/GenBank/DDBJ databases">
        <title>Infants hospitalized years apart are colonized by the same room-sourced microbial strains.</title>
        <authorList>
            <person name="Brooks B."/>
            <person name="Olm M.R."/>
            <person name="Firek B.A."/>
            <person name="Baker R."/>
            <person name="Thomas B.C."/>
            <person name="Morowitz M.J."/>
            <person name="Banfield J.F."/>
        </authorList>
    </citation>
    <scope>NUCLEOTIDE SEQUENCE [LARGE SCALE GENOMIC DNA]</scope>
    <source>
        <strain evidence="2">S2_012_000_R2_81</strain>
    </source>
</reference>
<name>A0A2W5DSX2_9BURK</name>
<evidence type="ECO:0000313" key="3">
    <source>
        <dbReference type="Proteomes" id="UP000249633"/>
    </source>
</evidence>
<gene>
    <name evidence="2" type="ORF">DI603_06870</name>
</gene>
<organism evidence="2 3">
    <name type="scientific">Roseateles depolymerans</name>
    <dbReference type="NCBI Taxonomy" id="76731"/>
    <lineage>
        <taxon>Bacteria</taxon>
        <taxon>Pseudomonadati</taxon>
        <taxon>Pseudomonadota</taxon>
        <taxon>Betaproteobacteria</taxon>
        <taxon>Burkholderiales</taxon>
        <taxon>Sphaerotilaceae</taxon>
        <taxon>Roseateles</taxon>
    </lineage>
</organism>
<protein>
    <recommendedName>
        <fullName evidence="4">Alpha/beta hydrolase</fullName>
    </recommendedName>
</protein>
<dbReference type="SUPFAM" id="SSF53474">
    <property type="entry name" value="alpha/beta-Hydrolases"/>
    <property type="match status" value="1"/>
</dbReference>
<feature type="signal peptide" evidence="1">
    <location>
        <begin position="1"/>
        <end position="23"/>
    </location>
</feature>
<evidence type="ECO:0000313" key="2">
    <source>
        <dbReference type="EMBL" id="PZP33808.1"/>
    </source>
</evidence>
<proteinExistence type="predicted"/>
<dbReference type="InterPro" id="IPR029058">
    <property type="entry name" value="AB_hydrolase_fold"/>
</dbReference>
<dbReference type="Proteomes" id="UP000249633">
    <property type="component" value="Unassembled WGS sequence"/>
</dbReference>
<feature type="chain" id="PRO_5016147914" description="Alpha/beta hydrolase" evidence="1">
    <location>
        <begin position="24"/>
        <end position="438"/>
    </location>
</feature>
<evidence type="ECO:0008006" key="4">
    <source>
        <dbReference type="Google" id="ProtNLM"/>
    </source>
</evidence>
<accession>A0A2W5DSX2</accession>
<dbReference type="Gene3D" id="3.40.50.1820">
    <property type="entry name" value="alpha/beta hydrolase"/>
    <property type="match status" value="2"/>
</dbReference>
<comment type="caution">
    <text evidence="2">The sequence shown here is derived from an EMBL/GenBank/DDBJ whole genome shotgun (WGS) entry which is preliminary data.</text>
</comment>
<dbReference type="AlphaFoldDB" id="A0A2W5DSX2"/>
<evidence type="ECO:0000256" key="1">
    <source>
        <dbReference type="SAM" id="SignalP"/>
    </source>
</evidence>
<sequence>MTRKRRIALALLGGLLLAGAALAALHAHLYAVPASRLAPGATYADMPADARHHYLDLPLDHADPARGSFRGFYLLSRVFSPGQPLTFVLTDGQMELVGLNTDFGFFDALFGDTAYVLIGVRGQAPTLLPEVYADGRVDAAQALRLYGSAQQVEDIEAVRRDLQRQGLLPADGRIRVFGASGAGVLAQQYVSAHGDRVERLLLESTGAPDIAHAAGRPYSPPLQDFNPGAAPLLASYLAQHPDQRAAIALLLYQQGRSAPDPRAAQRRTLEALRAGMPLLAYQWKPQQNLALLDYLVKSPQSLMARVRWFELVGPDLMAYDPALGSNLLYDLSQRTLSDLLAWHREHHLPPQRLTMDRRYAGEVLILKGRDDVVFDDDINRRLRDAYPDARLLFVQDGHRLQRDPAGYRAVRQAFLGGGFAALDRLPPLTTRSPEPPRP</sequence>